<dbReference type="VEuPathDB" id="FungiDB:SMAC_09480"/>
<feature type="compositionally biased region" description="Basic and acidic residues" evidence="1">
    <location>
        <begin position="162"/>
        <end position="197"/>
    </location>
</feature>
<feature type="compositionally biased region" description="Acidic residues" evidence="1">
    <location>
        <begin position="148"/>
        <end position="161"/>
    </location>
</feature>
<feature type="compositionally biased region" description="Basic and acidic residues" evidence="1">
    <location>
        <begin position="105"/>
        <end position="147"/>
    </location>
</feature>
<dbReference type="AlphaFoldDB" id="A0A8S8ZEJ5"/>
<accession>A0A8S8ZEJ5</accession>
<feature type="region of interest" description="Disordered" evidence="1">
    <location>
        <begin position="224"/>
        <end position="243"/>
    </location>
</feature>
<gene>
    <name evidence="2" type="ORF">SMACR_09480</name>
</gene>
<sequence>MDELKKLEDNLPSPPSNGAKISFLIFSDCRTLLTSLHKSKFAASYLSAGKQIVENSEEFRQNFRYLFGRPDFVVDLAVHWVPGMTRASRYTSRLIILQGKPKKGKEREEKEKALKKEKGEGEENKKQKDEKEENEKVKGERNLKDTEKDWDDEKDSDDEKDDEKGNREEKQKNNEKNNDENDEKEKKKQEEKQRETQEQPTWPIASFYTRSPTEEERRRYISDEMDERANLPERFSGQSSKPVKDQWLRQVQQNSDPFFWDQQLGFGHPLTGYWRWDHTSYHYVWEWDKGLYFDPQRHRSLYQNGWAWHNSYQWPQ</sequence>
<evidence type="ECO:0000313" key="2">
    <source>
        <dbReference type="EMBL" id="KAA8624127.1"/>
    </source>
</evidence>
<organism evidence="2 3">
    <name type="scientific">Sordaria macrospora</name>
    <dbReference type="NCBI Taxonomy" id="5147"/>
    <lineage>
        <taxon>Eukaryota</taxon>
        <taxon>Fungi</taxon>
        <taxon>Dikarya</taxon>
        <taxon>Ascomycota</taxon>
        <taxon>Pezizomycotina</taxon>
        <taxon>Sordariomycetes</taxon>
        <taxon>Sordariomycetidae</taxon>
        <taxon>Sordariales</taxon>
        <taxon>Sordariaceae</taxon>
        <taxon>Sordaria</taxon>
    </lineage>
</organism>
<name>A0A8S8ZEJ5_SORMA</name>
<dbReference type="Proteomes" id="UP000433876">
    <property type="component" value="Unassembled WGS sequence"/>
</dbReference>
<proteinExistence type="predicted"/>
<feature type="region of interest" description="Disordered" evidence="1">
    <location>
        <begin position="99"/>
        <end position="218"/>
    </location>
</feature>
<comment type="caution">
    <text evidence="2">The sequence shown here is derived from an EMBL/GenBank/DDBJ whole genome shotgun (WGS) entry which is preliminary data.</text>
</comment>
<evidence type="ECO:0000313" key="3">
    <source>
        <dbReference type="Proteomes" id="UP000433876"/>
    </source>
</evidence>
<evidence type="ECO:0000256" key="1">
    <source>
        <dbReference type="SAM" id="MobiDB-lite"/>
    </source>
</evidence>
<dbReference type="EMBL" id="NMPR01000257">
    <property type="protein sequence ID" value="KAA8624127.1"/>
    <property type="molecule type" value="Genomic_DNA"/>
</dbReference>
<reference evidence="2 3" key="1">
    <citation type="submission" date="2017-07" db="EMBL/GenBank/DDBJ databases">
        <title>Genome sequence of the Sordaria macrospora wild type strain R19027.</title>
        <authorList>
            <person name="Nowrousian M."/>
            <person name="Teichert I."/>
            <person name="Kueck U."/>
        </authorList>
    </citation>
    <scope>NUCLEOTIDE SEQUENCE [LARGE SCALE GENOMIC DNA]</scope>
    <source>
        <strain evidence="2 3">R19027</strain>
        <tissue evidence="2">Mycelium</tissue>
    </source>
</reference>
<protein>
    <submittedName>
        <fullName evidence="2">Uncharacterized protein</fullName>
    </submittedName>
</protein>